<accession>A0A0V0GKD8</accession>
<keyword evidence="1" id="KW-0812">Transmembrane</keyword>
<dbReference type="AlphaFoldDB" id="A0A0V0GKD8"/>
<dbReference type="EMBL" id="GEDG01036781">
    <property type="protein sequence ID" value="JAP08510.1"/>
    <property type="molecule type" value="Transcribed_RNA"/>
</dbReference>
<name>A0A0V0GKD8_SOLCH</name>
<sequence length="61" mass="7318">YHTRHSVDYPYWKIQVGKYCVLATTFCQVAYLLLDLLSLMGIRLRRAYQTLCYFYLNKSLC</sequence>
<organism evidence="2">
    <name type="scientific">Solanum chacoense</name>
    <name type="common">Chaco potato</name>
    <dbReference type="NCBI Taxonomy" id="4108"/>
    <lineage>
        <taxon>Eukaryota</taxon>
        <taxon>Viridiplantae</taxon>
        <taxon>Streptophyta</taxon>
        <taxon>Embryophyta</taxon>
        <taxon>Tracheophyta</taxon>
        <taxon>Spermatophyta</taxon>
        <taxon>Magnoliopsida</taxon>
        <taxon>eudicotyledons</taxon>
        <taxon>Gunneridae</taxon>
        <taxon>Pentapetalae</taxon>
        <taxon>asterids</taxon>
        <taxon>lamiids</taxon>
        <taxon>Solanales</taxon>
        <taxon>Solanaceae</taxon>
        <taxon>Solanoideae</taxon>
        <taxon>Solaneae</taxon>
        <taxon>Solanum</taxon>
    </lineage>
</organism>
<feature type="transmembrane region" description="Helical" evidence="1">
    <location>
        <begin position="16"/>
        <end position="37"/>
    </location>
</feature>
<reference evidence="2" key="1">
    <citation type="submission" date="2015-12" db="EMBL/GenBank/DDBJ databases">
        <title>Gene expression during late stages of embryo sac development: a critical building block for successful pollen-pistil interactions.</title>
        <authorList>
            <person name="Liu Y."/>
            <person name="Joly V."/>
            <person name="Sabar M."/>
            <person name="Matton D.P."/>
        </authorList>
    </citation>
    <scope>NUCLEOTIDE SEQUENCE</scope>
</reference>
<keyword evidence="1" id="KW-1133">Transmembrane helix</keyword>
<evidence type="ECO:0000313" key="2">
    <source>
        <dbReference type="EMBL" id="JAP08510.1"/>
    </source>
</evidence>
<protein>
    <submittedName>
        <fullName evidence="2">Putative ovule protein</fullName>
    </submittedName>
</protein>
<proteinExistence type="predicted"/>
<keyword evidence="1" id="KW-0472">Membrane</keyword>
<evidence type="ECO:0000256" key="1">
    <source>
        <dbReference type="SAM" id="Phobius"/>
    </source>
</evidence>
<feature type="non-terminal residue" evidence="2">
    <location>
        <position position="1"/>
    </location>
</feature>